<organism evidence="1 2">
    <name type="scientific">Sphingomonas lycopersici</name>
    <dbReference type="NCBI Taxonomy" id="2951807"/>
    <lineage>
        <taxon>Bacteria</taxon>
        <taxon>Pseudomonadati</taxon>
        <taxon>Pseudomonadota</taxon>
        <taxon>Alphaproteobacteria</taxon>
        <taxon>Sphingomonadales</taxon>
        <taxon>Sphingomonadaceae</taxon>
        <taxon>Sphingomonas</taxon>
    </lineage>
</organism>
<protein>
    <submittedName>
        <fullName evidence="1">Type II toxin-antitoxin system VapB family antitoxin</fullName>
    </submittedName>
</protein>
<dbReference type="Proteomes" id="UP001165565">
    <property type="component" value="Unassembled WGS sequence"/>
</dbReference>
<evidence type="ECO:0000313" key="1">
    <source>
        <dbReference type="EMBL" id="MCW6536944.1"/>
    </source>
</evidence>
<dbReference type="AlphaFoldDB" id="A0AA42CS55"/>
<dbReference type="RefSeq" id="WP_179515051.1">
    <property type="nucleotide sequence ID" value="NZ_JANFAV010000017.1"/>
</dbReference>
<keyword evidence="2" id="KW-1185">Reference proteome</keyword>
<reference evidence="1" key="1">
    <citation type="submission" date="2022-06" db="EMBL/GenBank/DDBJ databases">
        <title>Sphingomonas sp. nov. isolated from rhizosphere soil of tomato.</title>
        <authorList>
            <person name="Dong H."/>
            <person name="Gao R."/>
        </authorList>
    </citation>
    <scope>NUCLEOTIDE SEQUENCE</scope>
    <source>
        <strain evidence="1">MMSM24</strain>
    </source>
</reference>
<proteinExistence type="predicted"/>
<gene>
    <name evidence="1" type="ORF">NEE01_19370</name>
</gene>
<comment type="caution">
    <text evidence="1">The sequence shown here is derived from an EMBL/GenBank/DDBJ whole genome shotgun (WGS) entry which is preliminary data.</text>
</comment>
<name>A0AA42CS55_9SPHN</name>
<dbReference type="Pfam" id="PF07704">
    <property type="entry name" value="PSK_trans_fac"/>
    <property type="match status" value="1"/>
</dbReference>
<accession>A0AA42CS55</accession>
<evidence type="ECO:0000313" key="2">
    <source>
        <dbReference type="Proteomes" id="UP001165565"/>
    </source>
</evidence>
<dbReference type="EMBL" id="JANFAV010000017">
    <property type="protein sequence ID" value="MCW6536944.1"/>
    <property type="molecule type" value="Genomic_DNA"/>
</dbReference>
<dbReference type="InterPro" id="IPR011660">
    <property type="entry name" value="VapB-like"/>
</dbReference>
<sequence length="32" mass="3442">MALSIRNPEADALARRLAQLDETSITDAVSGR</sequence>